<sequence>MDGSDAEAGADPKKKRKKLGAALIAERMVFKQPNQKSLDNEDKPKKANQKHCSDAPKDNVDTVEQTSSSNDISDIAYPYARTEDESKFSPCDSRLKIFIAPGTTIVATC</sequence>
<name>A0A5B0QD59_PUCGR</name>
<keyword evidence="3" id="KW-1185">Reference proteome</keyword>
<evidence type="ECO:0000256" key="1">
    <source>
        <dbReference type="SAM" id="MobiDB-lite"/>
    </source>
</evidence>
<evidence type="ECO:0000313" key="3">
    <source>
        <dbReference type="Proteomes" id="UP000324748"/>
    </source>
</evidence>
<feature type="compositionally biased region" description="Basic and acidic residues" evidence="1">
    <location>
        <begin position="38"/>
        <end position="60"/>
    </location>
</feature>
<accession>A0A5B0QD59</accession>
<comment type="caution">
    <text evidence="2">The sequence shown here is derived from an EMBL/GenBank/DDBJ whole genome shotgun (WGS) entry which is preliminary data.</text>
</comment>
<dbReference type="Proteomes" id="UP000324748">
    <property type="component" value="Unassembled WGS sequence"/>
</dbReference>
<protein>
    <submittedName>
        <fullName evidence="2">Uncharacterized protein</fullName>
    </submittedName>
</protein>
<feature type="region of interest" description="Disordered" evidence="1">
    <location>
        <begin position="30"/>
        <end position="77"/>
    </location>
</feature>
<evidence type="ECO:0000313" key="2">
    <source>
        <dbReference type="EMBL" id="KAA1111075.1"/>
    </source>
</evidence>
<dbReference type="EMBL" id="VSWC01000027">
    <property type="protein sequence ID" value="KAA1111075.1"/>
    <property type="molecule type" value="Genomic_DNA"/>
</dbReference>
<feature type="compositionally biased region" description="Polar residues" evidence="1">
    <location>
        <begin position="62"/>
        <end position="72"/>
    </location>
</feature>
<organism evidence="2 3">
    <name type="scientific">Puccinia graminis f. sp. tritici</name>
    <dbReference type="NCBI Taxonomy" id="56615"/>
    <lineage>
        <taxon>Eukaryota</taxon>
        <taxon>Fungi</taxon>
        <taxon>Dikarya</taxon>
        <taxon>Basidiomycota</taxon>
        <taxon>Pucciniomycotina</taxon>
        <taxon>Pucciniomycetes</taxon>
        <taxon>Pucciniales</taxon>
        <taxon>Pucciniaceae</taxon>
        <taxon>Puccinia</taxon>
    </lineage>
</organism>
<proteinExistence type="predicted"/>
<dbReference type="AlphaFoldDB" id="A0A5B0QD59"/>
<gene>
    <name evidence="2" type="ORF">PGT21_036229</name>
</gene>
<reference evidence="2 3" key="1">
    <citation type="submission" date="2019-05" db="EMBL/GenBank/DDBJ databases">
        <title>Emergence of the Ug99 lineage of the wheat stem rust pathogen through somatic hybridization.</title>
        <authorList>
            <person name="Li F."/>
            <person name="Upadhyaya N.M."/>
            <person name="Sperschneider J."/>
            <person name="Matny O."/>
            <person name="Nguyen-Phuc H."/>
            <person name="Mago R."/>
            <person name="Raley C."/>
            <person name="Miller M.E."/>
            <person name="Silverstein K.A.T."/>
            <person name="Henningsen E."/>
            <person name="Hirsch C.D."/>
            <person name="Visser B."/>
            <person name="Pretorius Z.A."/>
            <person name="Steffenson B.J."/>
            <person name="Schwessinger B."/>
            <person name="Dodds P.N."/>
            <person name="Figueroa M."/>
        </authorList>
    </citation>
    <scope>NUCLEOTIDE SEQUENCE [LARGE SCALE GENOMIC DNA]</scope>
    <source>
        <strain evidence="2">21-0</strain>
    </source>
</reference>